<evidence type="ECO:0000313" key="3">
    <source>
        <dbReference type="Proteomes" id="UP000772591"/>
    </source>
</evidence>
<organism evidence="2 3">
    <name type="scientific">Pseudomonas gregormendelii</name>
    <dbReference type="NCBI Taxonomy" id="1628277"/>
    <lineage>
        <taxon>Bacteria</taxon>
        <taxon>Pseudomonadati</taxon>
        <taxon>Pseudomonadota</taxon>
        <taxon>Gammaproteobacteria</taxon>
        <taxon>Pseudomonadales</taxon>
        <taxon>Pseudomonadaceae</taxon>
        <taxon>Pseudomonas</taxon>
    </lineage>
</organism>
<name>A0ABS3AF91_9PSED</name>
<feature type="transmembrane region" description="Helical" evidence="1">
    <location>
        <begin position="30"/>
        <end position="49"/>
    </location>
</feature>
<proteinExistence type="predicted"/>
<protein>
    <submittedName>
        <fullName evidence="2">Uncharacterized protein</fullName>
    </submittedName>
</protein>
<dbReference type="NCBIfam" id="NF041882">
    <property type="entry name" value="PA3371_fam"/>
    <property type="match status" value="1"/>
</dbReference>
<dbReference type="RefSeq" id="WP_045057441.1">
    <property type="nucleotide sequence ID" value="NZ_JADEVO010000013.1"/>
</dbReference>
<keyword evidence="1" id="KW-1133">Transmembrane helix</keyword>
<dbReference type="EMBL" id="JADEVO010000013">
    <property type="protein sequence ID" value="MBN3965839.1"/>
    <property type="molecule type" value="Genomic_DNA"/>
</dbReference>
<dbReference type="Proteomes" id="UP000772591">
    <property type="component" value="Unassembled WGS sequence"/>
</dbReference>
<keyword evidence="1" id="KW-0812">Transmembrane</keyword>
<accession>A0ABS3AF91</accession>
<dbReference type="InterPro" id="IPR049711">
    <property type="entry name" value="PA3371-like"/>
</dbReference>
<keyword evidence="3" id="KW-1185">Reference proteome</keyword>
<reference evidence="2 3" key="1">
    <citation type="journal article" date="2021" name="Int. J. Syst. Evol. Microbiol.">
        <title>Pseudomonas piscium sp. nov., Pseudomonas pisciculturae sp. nov., Pseudomonas mucoides sp. nov. and Pseudomonas neuropathica sp. nov. isolated from rainbow trout.</title>
        <authorList>
            <person name="Duman M."/>
            <person name="Mulet M."/>
            <person name="Altun S."/>
            <person name="Saticioglu I.B."/>
            <person name="Gomila M."/>
            <person name="Lalucat J."/>
            <person name="Garcia-Valdes E."/>
        </authorList>
    </citation>
    <scope>NUCLEOTIDE SEQUENCE [LARGE SCALE GENOMIC DNA]</scope>
    <source>
        <strain evidence="2 3">LMG 28632</strain>
    </source>
</reference>
<gene>
    <name evidence="2" type="ORF">IMW75_11175</name>
</gene>
<comment type="caution">
    <text evidence="2">The sequence shown here is derived from an EMBL/GenBank/DDBJ whole genome shotgun (WGS) entry which is preliminary data.</text>
</comment>
<evidence type="ECO:0000256" key="1">
    <source>
        <dbReference type="SAM" id="Phobius"/>
    </source>
</evidence>
<sequence length="59" mass="6329">MSKWATGFLALCLMSGMLHVALIEDTLVTAPLVVCAVSGILFLLALIAGRKIKFDPVLR</sequence>
<keyword evidence="1" id="KW-0472">Membrane</keyword>
<evidence type="ECO:0000313" key="2">
    <source>
        <dbReference type="EMBL" id="MBN3965839.1"/>
    </source>
</evidence>